<dbReference type="Proteomes" id="UP000677228">
    <property type="component" value="Unassembled WGS sequence"/>
</dbReference>
<accession>A0A816CY17</accession>
<gene>
    <name evidence="3" type="ORF">GPM918_LOCUS44146</name>
    <name evidence="2" type="ORF">OVA965_LOCUS42506</name>
    <name evidence="5" type="ORF">SRO942_LOCUS45873</name>
    <name evidence="4" type="ORF">TMI583_LOCUS44439</name>
</gene>
<dbReference type="Proteomes" id="UP000681722">
    <property type="component" value="Unassembled WGS sequence"/>
</dbReference>
<protein>
    <submittedName>
        <fullName evidence="3">Uncharacterized protein</fullName>
    </submittedName>
</protein>
<evidence type="ECO:0000313" key="5">
    <source>
        <dbReference type="EMBL" id="CAF4523226.1"/>
    </source>
</evidence>
<organism evidence="3 6">
    <name type="scientific">Didymodactylos carnosus</name>
    <dbReference type="NCBI Taxonomy" id="1234261"/>
    <lineage>
        <taxon>Eukaryota</taxon>
        <taxon>Metazoa</taxon>
        <taxon>Spiralia</taxon>
        <taxon>Gnathifera</taxon>
        <taxon>Rotifera</taxon>
        <taxon>Eurotatoria</taxon>
        <taxon>Bdelloidea</taxon>
        <taxon>Philodinida</taxon>
        <taxon>Philodinidae</taxon>
        <taxon>Didymodactylos</taxon>
    </lineage>
</organism>
<dbReference type="EMBL" id="CAJOBA010076551">
    <property type="protein sequence ID" value="CAF4420734.1"/>
    <property type="molecule type" value="Genomic_DNA"/>
</dbReference>
<sequence length="308" mass="36705">MSFAVMSLYRFFIFQHLHPPIEYDDDEDIYDQNYQVQQSIYSSPQKTSTKRTGPPKSQPAPPKFRRRIVAKEPTSLWRSPVRDNRTSSPRRYYYVNQHRQMIPTDAPPPPTGRIYYQQEKPRRLEPAQYEEQQPTRYVQRRPPQATMRPTVQEPMHRQHYQHPAQQYSSAPMLQPHIQQQHPPPPTIQPHIRQRQQHSPPPPAQSTTKSIAQQPTSPSRTHRQISPRYRNGNIEQPHPHNKLKHPELYYIKSRQYDNNYHPPLIRHESYDLLPKPSDQYNYNHQEPAISKLVYKKLPQANNNNEEHYS</sequence>
<dbReference type="EMBL" id="CAJNOK010052441">
    <property type="protein sequence ID" value="CAF1608290.1"/>
    <property type="molecule type" value="Genomic_DNA"/>
</dbReference>
<feature type="region of interest" description="Disordered" evidence="1">
    <location>
        <begin position="40"/>
        <end position="64"/>
    </location>
</feature>
<dbReference type="EMBL" id="CAJOBC010110228">
    <property type="protein sequence ID" value="CAF4523226.1"/>
    <property type="molecule type" value="Genomic_DNA"/>
</dbReference>
<evidence type="ECO:0000313" key="6">
    <source>
        <dbReference type="Proteomes" id="UP000663829"/>
    </source>
</evidence>
<comment type="caution">
    <text evidence="3">The sequence shown here is derived from an EMBL/GenBank/DDBJ whole genome shotgun (WGS) entry which is preliminary data.</text>
</comment>
<dbReference type="Proteomes" id="UP000682733">
    <property type="component" value="Unassembled WGS sequence"/>
</dbReference>
<evidence type="ECO:0000313" key="3">
    <source>
        <dbReference type="EMBL" id="CAF1627626.1"/>
    </source>
</evidence>
<name>A0A816CY17_9BILA</name>
<dbReference type="AlphaFoldDB" id="A0A816CY17"/>
<evidence type="ECO:0000313" key="2">
    <source>
        <dbReference type="EMBL" id="CAF1608290.1"/>
    </source>
</evidence>
<evidence type="ECO:0000256" key="1">
    <source>
        <dbReference type="SAM" id="MobiDB-lite"/>
    </source>
</evidence>
<reference evidence="3" key="1">
    <citation type="submission" date="2021-02" db="EMBL/GenBank/DDBJ databases">
        <authorList>
            <person name="Nowell W R."/>
        </authorList>
    </citation>
    <scope>NUCLEOTIDE SEQUENCE</scope>
</reference>
<proteinExistence type="predicted"/>
<feature type="compositionally biased region" description="Polar residues" evidence="1">
    <location>
        <begin position="40"/>
        <end position="51"/>
    </location>
</feature>
<feature type="region of interest" description="Disordered" evidence="1">
    <location>
        <begin position="119"/>
        <end position="242"/>
    </location>
</feature>
<dbReference type="Proteomes" id="UP000663829">
    <property type="component" value="Unassembled WGS sequence"/>
</dbReference>
<feature type="compositionally biased region" description="Polar residues" evidence="1">
    <location>
        <begin position="208"/>
        <end position="218"/>
    </location>
</feature>
<keyword evidence="6" id="KW-1185">Reference proteome</keyword>
<evidence type="ECO:0000313" key="4">
    <source>
        <dbReference type="EMBL" id="CAF4420734.1"/>
    </source>
</evidence>
<dbReference type="EMBL" id="CAJNOQ010042618">
    <property type="protein sequence ID" value="CAF1627626.1"/>
    <property type="molecule type" value="Genomic_DNA"/>
</dbReference>